<name>K1PT57_MAGGI</name>
<proteinExistence type="predicted"/>
<sequence length="85" mass="9762">MTWFVCGGQNTNLEQTQEVGSCAQEELSPADRSHPPCAYCQYHRNGRNHRPGAMEEWASLADRSYTTCALWCNRENEKIRRQLGD</sequence>
<dbReference type="HOGENOM" id="CLU_2514858_0_0_1"/>
<reference evidence="1" key="1">
    <citation type="journal article" date="2012" name="Nature">
        <title>The oyster genome reveals stress adaptation and complexity of shell formation.</title>
        <authorList>
            <person name="Zhang G."/>
            <person name="Fang X."/>
            <person name="Guo X."/>
            <person name="Li L."/>
            <person name="Luo R."/>
            <person name="Xu F."/>
            <person name="Yang P."/>
            <person name="Zhang L."/>
            <person name="Wang X."/>
            <person name="Qi H."/>
            <person name="Xiong Z."/>
            <person name="Que H."/>
            <person name="Xie Y."/>
            <person name="Holland P.W."/>
            <person name="Paps J."/>
            <person name="Zhu Y."/>
            <person name="Wu F."/>
            <person name="Chen Y."/>
            <person name="Wang J."/>
            <person name="Peng C."/>
            <person name="Meng J."/>
            <person name="Yang L."/>
            <person name="Liu J."/>
            <person name="Wen B."/>
            <person name="Zhang N."/>
            <person name="Huang Z."/>
            <person name="Zhu Q."/>
            <person name="Feng Y."/>
            <person name="Mount A."/>
            <person name="Hedgecock D."/>
            <person name="Xu Z."/>
            <person name="Liu Y."/>
            <person name="Domazet-Loso T."/>
            <person name="Du Y."/>
            <person name="Sun X."/>
            <person name="Zhang S."/>
            <person name="Liu B."/>
            <person name="Cheng P."/>
            <person name="Jiang X."/>
            <person name="Li J."/>
            <person name="Fan D."/>
            <person name="Wang W."/>
            <person name="Fu W."/>
            <person name="Wang T."/>
            <person name="Wang B."/>
            <person name="Zhang J."/>
            <person name="Peng Z."/>
            <person name="Li Y."/>
            <person name="Li N."/>
            <person name="Wang J."/>
            <person name="Chen M."/>
            <person name="He Y."/>
            <person name="Tan F."/>
            <person name="Song X."/>
            <person name="Zheng Q."/>
            <person name="Huang R."/>
            <person name="Yang H."/>
            <person name="Du X."/>
            <person name="Chen L."/>
            <person name="Yang M."/>
            <person name="Gaffney P.M."/>
            <person name="Wang S."/>
            <person name="Luo L."/>
            <person name="She Z."/>
            <person name="Ming Y."/>
            <person name="Huang W."/>
            <person name="Zhang S."/>
            <person name="Huang B."/>
            <person name="Zhang Y."/>
            <person name="Qu T."/>
            <person name="Ni P."/>
            <person name="Miao G."/>
            <person name="Wang J."/>
            <person name="Wang Q."/>
            <person name="Steinberg C.E."/>
            <person name="Wang H."/>
            <person name="Li N."/>
            <person name="Qian L."/>
            <person name="Zhang G."/>
            <person name="Li Y."/>
            <person name="Yang H."/>
            <person name="Liu X."/>
            <person name="Wang J."/>
            <person name="Yin Y."/>
            <person name="Wang J."/>
        </authorList>
    </citation>
    <scope>NUCLEOTIDE SEQUENCE [LARGE SCALE GENOMIC DNA]</scope>
    <source>
        <strain evidence="1">05x7-T-G4-1.051#20</strain>
    </source>
</reference>
<dbReference type="InParanoid" id="K1PT57"/>
<accession>K1PT57</accession>
<dbReference type="AlphaFoldDB" id="K1PT57"/>
<gene>
    <name evidence="1" type="ORF">CGI_10008234</name>
</gene>
<organism evidence="1">
    <name type="scientific">Magallana gigas</name>
    <name type="common">Pacific oyster</name>
    <name type="synonym">Crassostrea gigas</name>
    <dbReference type="NCBI Taxonomy" id="29159"/>
    <lineage>
        <taxon>Eukaryota</taxon>
        <taxon>Metazoa</taxon>
        <taxon>Spiralia</taxon>
        <taxon>Lophotrochozoa</taxon>
        <taxon>Mollusca</taxon>
        <taxon>Bivalvia</taxon>
        <taxon>Autobranchia</taxon>
        <taxon>Pteriomorphia</taxon>
        <taxon>Ostreida</taxon>
        <taxon>Ostreoidea</taxon>
        <taxon>Ostreidae</taxon>
        <taxon>Magallana</taxon>
    </lineage>
</organism>
<dbReference type="EMBL" id="JH816990">
    <property type="protein sequence ID" value="EKC19565.1"/>
    <property type="molecule type" value="Genomic_DNA"/>
</dbReference>
<protein>
    <submittedName>
        <fullName evidence="1">Uncharacterized protein</fullName>
    </submittedName>
</protein>
<evidence type="ECO:0000313" key="1">
    <source>
        <dbReference type="EMBL" id="EKC19565.1"/>
    </source>
</evidence>